<dbReference type="InterPro" id="IPR048257">
    <property type="entry name" value="DUF4590"/>
</dbReference>
<feature type="region of interest" description="Disordered" evidence="1">
    <location>
        <begin position="441"/>
        <end position="463"/>
    </location>
</feature>
<feature type="region of interest" description="Disordered" evidence="1">
    <location>
        <begin position="661"/>
        <end position="1368"/>
    </location>
</feature>
<feature type="compositionally biased region" description="Low complexity" evidence="1">
    <location>
        <begin position="1024"/>
        <end position="1036"/>
    </location>
</feature>
<keyword evidence="4" id="KW-1185">Reference proteome</keyword>
<dbReference type="EMBL" id="UYJE01008666">
    <property type="protein sequence ID" value="VDI65892.1"/>
    <property type="molecule type" value="Genomic_DNA"/>
</dbReference>
<dbReference type="InterPro" id="IPR032675">
    <property type="entry name" value="LRR_dom_sf"/>
</dbReference>
<dbReference type="Pfam" id="PF13516">
    <property type="entry name" value="LRR_6"/>
    <property type="match status" value="3"/>
</dbReference>
<gene>
    <name evidence="3" type="ORF">MGAL_10B080377</name>
</gene>
<reference evidence="3" key="1">
    <citation type="submission" date="2018-11" db="EMBL/GenBank/DDBJ databases">
        <authorList>
            <person name="Alioto T."/>
            <person name="Alioto T."/>
        </authorList>
    </citation>
    <scope>NUCLEOTIDE SEQUENCE</scope>
</reference>
<feature type="compositionally biased region" description="Basic and acidic residues" evidence="1">
    <location>
        <begin position="1338"/>
        <end position="1355"/>
    </location>
</feature>
<feature type="region of interest" description="Disordered" evidence="1">
    <location>
        <begin position="300"/>
        <end position="379"/>
    </location>
</feature>
<dbReference type="SUPFAM" id="SSF52047">
    <property type="entry name" value="RNI-like"/>
    <property type="match status" value="1"/>
</dbReference>
<sequence length="1731" mass="194453">MSGDLDLGCTCHDMHNADGFCKDNFERSCSNPFLSCGNNNFVDIPSELNRCETFSSSPCLQSAYTDAIHTSGNASEHVNYSDHFFSEGRKRWNCETYYDNRNYGSELLSENCACILYPGQGSTGNCFTDDPFEIFDKNQYPYNADDFLSYPCTCETSYVNQLKDYQANQNSTKGGATYSGDSNGNFGNKFANRSIYDYGPLATYCSLTDKNLAGYFSNTKMRRHLKKAGLVDRRGQIISENQYRLNMARKEHKKHVKDLLAQAIVHKTLDIERNRQVEIKRKLEEIAKLEVVRRVRADTKKRSDSTLMPLLTPRLRPPSAPESVQEEENVLTPGSLATKFRKGDEDILPYLSPRSSRPQSRSGRYRPQSAPADRQYNDSYDADVIYVDDEGRPVTPPKDLQEDHKREEIDTRHLYALDSAALKKYALTLSKIEQGEGMTSPYLISQVPSPPRSARVSSRNNYRDARFKSRLQRPRTANSLSPYRSTRTGAVQGTLMLHRQEPAMMHQGEVQTLCEVTMKYYGPNLILPRDQRDPTQDIEIEQQHCGGNTLPVFKERIKPGDEFTFISRRHRGYPFSLSIFVDGRISARVSTCCEYGHAKGVRLGGKMGQFCLKNITGATPCYKCKLNAQASPRTLKRPTSKKRQQKVEQIKEEIIVVRKEQKNKEEEDNYDDDFEDEESGSKKDSGTEKYKDDFESDEETKPKGRWSRSSSSSSSSSRSRSRSPPPRSHTPTPKTEEVNDREIYGLRADEDTKKDLSDDERSEKDKPVKLQSYSDEDEQPESKKWIQREPVPPKRKDSTSSSSSSSSAKSRDSQKPIKEEERKTEEIKPTVVTIQREPVVEKRKERRSSTSSSSSSSSSSTDSRREKFKRQLSREEIRKKDHQSSIDQRREEERKKEEEARLKEEQKQLEIERKRREEDEERRRHEEESRIREEKRLADQKRREQELEEERKRREEEREKQEQAKRDIYAQRKQTGNLNSTPRMDYIPEAPSYSKMYEQEVKEANRQVEAEKQRDAVKQKTTRNRSSSDTSSASERSTPKRVASPKVSRPASSSSSSSDSDTDTEKEKGSKVTPPRTPSPAKVTPPRSRTVSSSSSSSSDTETETDAEKKVVKSITPASTPKKSSDSSSSETETTTDTDQKSPKSITPPETKAIKEEKESSSSSSSESESNNEKTPRAITPPRPGSTLPHPIEANVVTTSRPKTDESSSSSDSETETGTETGTATETETDNEKLKKEAEQQKQKLSVIQEKEKKSTTGSSSSSSGTSSSETETETDRSQKQVPVQKTEEVQKTEVVQKTEQVQKKEDEKKDTTTTTDDSSSGSSSDSSSDSSDSEEEDKQKTAEKMKEILTKDDVPVSEAPPVDNQEKIINEEPFISESEGEQMKATTIFASESEDDNMHGGNDPDNLATSHTEVKSTLTKIGITPPQLVEGTILSSIEGKRDLELNNIALSSSQVTEICDVLSKGDNLQSVCLRNSGIDDEKFTAIANALKTTESKPLMLNFNLNKLRSGSADKLVEILSGKPSIQILLLHGNPLGDDGVKQLVNGILDIKQASNQNKMEEQEVDGAKTRETTKHHVLRELDLGDTEIGDVGMGHVAHLLENDSGLMTLNLNGNSKVSYTGWKRLSKALKRNKTLQSLTLDFNKIGDEGVAALVNSLKVNTNLQTLDLESTGISDEGGRLLIDLVKCNTTILDITVMPGNKISEKTQEEIRNYLGLNKAASSDKMVSTLK</sequence>
<dbReference type="Pfam" id="PF15257">
    <property type="entry name" value="DUF4590"/>
    <property type="match status" value="1"/>
</dbReference>
<feature type="compositionally biased region" description="Acidic residues" evidence="1">
    <location>
        <begin position="666"/>
        <end position="678"/>
    </location>
</feature>
<accession>A0A8B6GM98</accession>
<dbReference type="OrthoDB" id="120976at2759"/>
<feature type="compositionally biased region" description="Basic and acidic residues" evidence="1">
    <location>
        <begin position="872"/>
        <end position="970"/>
    </location>
</feature>
<dbReference type="PANTHER" id="PTHR23034">
    <property type="entry name" value="GLUTAMATE-RICH PROTEIN 3"/>
    <property type="match status" value="1"/>
</dbReference>
<feature type="compositionally biased region" description="Low complexity" evidence="1">
    <location>
        <begin position="1116"/>
        <end position="1137"/>
    </location>
</feature>
<dbReference type="PANTHER" id="PTHR23034:SF2">
    <property type="entry name" value="GLUTAMATE-RICH PROTEIN 3"/>
    <property type="match status" value="1"/>
</dbReference>
<feature type="compositionally biased region" description="Basic and acidic residues" evidence="1">
    <location>
        <begin position="734"/>
        <end position="768"/>
    </location>
</feature>
<feature type="compositionally biased region" description="Basic and acidic residues" evidence="1">
    <location>
        <begin position="1286"/>
        <end position="1312"/>
    </location>
</feature>
<dbReference type="InterPro" id="IPR001611">
    <property type="entry name" value="Leu-rich_rpt"/>
</dbReference>
<protein>
    <recommendedName>
        <fullName evidence="2">DUF4590 domain-containing protein</fullName>
    </recommendedName>
</protein>
<feature type="compositionally biased region" description="Low complexity" evidence="1">
    <location>
        <begin position="1256"/>
        <end position="1270"/>
    </location>
</feature>
<feature type="compositionally biased region" description="Low complexity" evidence="1">
    <location>
        <begin position="1313"/>
        <end position="1331"/>
    </location>
</feature>
<evidence type="ECO:0000313" key="3">
    <source>
        <dbReference type="EMBL" id="VDI65892.1"/>
    </source>
</evidence>
<evidence type="ECO:0000313" key="4">
    <source>
        <dbReference type="Proteomes" id="UP000596742"/>
    </source>
</evidence>
<dbReference type="InterPro" id="IPR027962">
    <property type="entry name" value="ERICH3"/>
</dbReference>
<evidence type="ECO:0000256" key="1">
    <source>
        <dbReference type="SAM" id="MobiDB-lite"/>
    </source>
</evidence>
<dbReference type="Gene3D" id="3.80.10.10">
    <property type="entry name" value="Ribonuclease Inhibitor"/>
    <property type="match status" value="2"/>
</dbReference>
<feature type="compositionally biased region" description="Low complexity" evidence="1">
    <location>
        <begin position="849"/>
        <end position="861"/>
    </location>
</feature>
<organism evidence="3 4">
    <name type="scientific">Mytilus galloprovincialis</name>
    <name type="common">Mediterranean mussel</name>
    <dbReference type="NCBI Taxonomy" id="29158"/>
    <lineage>
        <taxon>Eukaryota</taxon>
        <taxon>Metazoa</taxon>
        <taxon>Spiralia</taxon>
        <taxon>Lophotrochozoa</taxon>
        <taxon>Mollusca</taxon>
        <taxon>Bivalvia</taxon>
        <taxon>Autobranchia</taxon>
        <taxon>Pteriomorphia</taxon>
        <taxon>Mytilida</taxon>
        <taxon>Mytiloidea</taxon>
        <taxon>Mytilidae</taxon>
        <taxon>Mytilinae</taxon>
        <taxon>Mytilus</taxon>
    </lineage>
</organism>
<comment type="caution">
    <text evidence="3">The sequence shown here is derived from an EMBL/GenBank/DDBJ whole genome shotgun (WGS) entry which is preliminary data.</text>
</comment>
<feature type="compositionally biased region" description="Polar residues" evidence="1">
    <location>
        <begin position="972"/>
        <end position="982"/>
    </location>
</feature>
<feature type="compositionally biased region" description="Basic and acidic residues" evidence="1">
    <location>
        <begin position="809"/>
        <end position="828"/>
    </location>
</feature>
<feature type="compositionally biased region" description="Low complexity" evidence="1">
    <location>
        <begin position="707"/>
        <end position="718"/>
    </location>
</feature>
<feature type="compositionally biased region" description="Low complexity" evidence="1">
    <location>
        <begin position="799"/>
        <end position="808"/>
    </location>
</feature>
<feature type="compositionally biased region" description="Low complexity" evidence="1">
    <location>
        <begin position="1207"/>
        <end position="1226"/>
    </location>
</feature>
<feature type="compositionally biased region" description="Basic and acidic residues" evidence="1">
    <location>
        <begin position="997"/>
        <end position="1018"/>
    </location>
</feature>
<feature type="compositionally biased region" description="Basic and acidic residues" evidence="1">
    <location>
        <begin position="1230"/>
        <end position="1242"/>
    </location>
</feature>
<name>A0A8B6GM98_MYTGA</name>
<dbReference type="Proteomes" id="UP000596742">
    <property type="component" value="Unassembled WGS sequence"/>
</dbReference>
<feature type="compositionally biased region" description="Low complexity" evidence="1">
    <location>
        <begin position="1084"/>
        <end position="1100"/>
    </location>
</feature>
<feature type="compositionally biased region" description="Low complexity" evidence="1">
    <location>
        <begin position="348"/>
        <end position="369"/>
    </location>
</feature>
<evidence type="ECO:0000259" key="2">
    <source>
        <dbReference type="Pfam" id="PF15257"/>
    </source>
</evidence>
<feature type="compositionally biased region" description="Basic and acidic residues" evidence="1">
    <location>
        <begin position="780"/>
        <end position="798"/>
    </location>
</feature>
<proteinExistence type="predicted"/>
<feature type="domain" description="DUF4590" evidence="2">
    <location>
        <begin position="530"/>
        <end position="630"/>
    </location>
</feature>
<feature type="compositionally biased region" description="Basic and acidic residues" evidence="1">
    <location>
        <begin position="679"/>
        <end position="693"/>
    </location>
</feature>
<dbReference type="SMART" id="SM00368">
    <property type="entry name" value="LRR_RI"/>
    <property type="match status" value="4"/>
</dbReference>